<dbReference type="PANTHER" id="PTHR24223">
    <property type="entry name" value="ATP-BINDING CASSETTE SUB-FAMILY C"/>
    <property type="match status" value="1"/>
</dbReference>
<sequence>MIVFYRRGRGEDYVKGGDFFGGGVRELCKNHSTDWNQTWYTHNPELSNCFQNTVLVWAPCIYLWVLSPFYCLHLYCHGRGRLPLSSLCSANLSGSQTYQLSVCMIHWERVRGCRSSVFLFFFWLLGVVCSLIPLHAKVQLGLSPDIVRYLAFFSYFALQLAQLFLSCFADRAPSGKAVLKNACPVQDASFLSKILFWWFSGLLFKGYRSPLQAEDLWSLREEDTSEKVISDLEEEWTAECFSYTQENHLSTSIALGSRLPEQAQFLRKIQKEQSSGFCLLRTLARSFGPYFLTGTLCLMVHDAFMFSVPQVLSLLLGFMKDEDAPLWKGYFYASLMFLLSCLQSIFNHQYTYTCFTVGMRVKTAVMGLVYRKSLVVNSAARRTCTVGEIVNLVSADTQKLMDFVVYFNAVWLAPIEVTLCLFFLWQHLGPSALAGIATVIFIFPLNGFIARKRSKLQEIQMKYMDGRVKLMNEILNGIKILKFYAWEKAFLEQVLGYREKELKTLKKSQILYSVSIASFNSSSFLIAFAMFGVYVLIDDKNILDAQKIFVSMALINILKTPLSQLPFAMSTTMQALVSLKRLGKFLCQDELKPDNVTRESFKSVFENGTFSWSKDGPPCLKRISVRVPCGSLVAVVGHVGSGKSSLLSAMLGETEKRSGAVSVKGSVAYVPQQAWIQNASLQDNILFGREKKESWYQRVLEACALLPDLDNLPAGDTTEIGEKGLNLSGGQKQRVSLARAVYRKADVYLLDDPLSAVDAHVGQHIFNKVIGPRGILRDKTRILVTHGMSFLPQADLILVLVDGEISERGSYQELLNRNGAFADFIHTFASSERKECFSEASQRGNITMVCVRAFILLKDLIKLSFSGDTNSITIEPLPDSDEDHIQEDLGKLTKADKARIGRVKLEMYIEYFHTIGLPLIVSIVFLYAFQQAASLSYNYWLSLWADQPVINGTQLNTDLKLGVYGALGFAQGLQMAISLGCIIASRHLHLELLNNVLHSPMSFFETTPSGNLFNRFAKEIDAIDNMIPDGLKMMLGYFFKLMEVCIIVLMATPFAAVIILPMAFLYGFIQSFYVATSCQLRRLESVSRSPIYTHLNETVQGASVIRAFNEQSRFIMGVNHKVDQNQTAYFPRFVATRWLGVNLEFLGNGIVLAASILSVMAKGTLSPGMVGLAVSHSLQVTGFLSWIVRSWTDVENNIVSVERVKEYADTPKEAAWTIEGSSLPPSWPQKGTIEFHDYGLQYRKGLELALKGISVHIKEREKIGIVGRTGAGKSSLALGIFRILEAAKGQIFIDGINIAEIGLHDLRSRITIIPQDPVLFSGSLRMNLDPFDAYTDEDVWNALELAHLKNFVSELPDKLNHECSEGGENLSLGQRQLVCLARALLRKTKILVLDEATAALDLETDTLIQSTIRSQFEDCAVLTIAHRLNTIMDYTKVIVMDKGHVVEMDSPSNLIAQRGQFYYMCREAGLL</sequence>
<evidence type="ECO:0000259" key="16">
    <source>
        <dbReference type="PROSITE" id="PS50929"/>
    </source>
</evidence>
<dbReference type="Ensembl" id="ENSCCRT00020053478.1">
    <property type="protein sequence ID" value="ENSCCRP00020049061.1"/>
    <property type="gene ID" value="ENSCCRG00020021791.1"/>
</dbReference>
<feature type="transmembrane region" description="Helical" evidence="14">
    <location>
        <begin position="290"/>
        <end position="309"/>
    </location>
</feature>
<comment type="catalytic activity">
    <reaction evidence="13">
        <text>leukotriene C4(in) + ATP + H2O = leukotriene C4(out) + ADP + phosphate + H(+)</text>
        <dbReference type="Rhea" id="RHEA:38963"/>
        <dbReference type="ChEBI" id="CHEBI:15377"/>
        <dbReference type="ChEBI" id="CHEBI:15378"/>
        <dbReference type="ChEBI" id="CHEBI:30616"/>
        <dbReference type="ChEBI" id="CHEBI:43474"/>
        <dbReference type="ChEBI" id="CHEBI:57973"/>
        <dbReference type="ChEBI" id="CHEBI:456216"/>
    </reaction>
    <physiologicalReaction direction="left-to-right" evidence="13">
        <dbReference type="Rhea" id="RHEA:38964"/>
    </physiologicalReaction>
</comment>
<evidence type="ECO:0000256" key="7">
    <source>
        <dbReference type="ARBA" id="ARBA00022741"/>
    </source>
</evidence>
<keyword evidence="6" id="KW-0677">Repeat</keyword>
<feature type="transmembrane region" description="Helical" evidence="14">
    <location>
        <begin position="146"/>
        <end position="169"/>
    </location>
</feature>
<dbReference type="PROSITE" id="PS50893">
    <property type="entry name" value="ABC_TRANSPORTER_2"/>
    <property type="match status" value="2"/>
</dbReference>
<dbReference type="InterPro" id="IPR050173">
    <property type="entry name" value="ABC_transporter_C-like"/>
</dbReference>
<evidence type="ECO:0000313" key="18">
    <source>
        <dbReference type="Proteomes" id="UP000694701"/>
    </source>
</evidence>
<dbReference type="GO" id="GO:0005886">
    <property type="term" value="C:plasma membrane"/>
    <property type="evidence" value="ECO:0007669"/>
    <property type="project" value="UniProtKB-SubCell"/>
</dbReference>
<protein>
    <recommendedName>
        <fullName evidence="12">ABC-type glutathione-S-conjugate transporter</fullName>
        <ecNumber evidence="12">7.6.2.3</ecNumber>
    </recommendedName>
</protein>
<keyword evidence="11 14" id="KW-0472">Membrane</keyword>
<feature type="transmembrane region" description="Helical" evidence="14">
    <location>
        <begin position="117"/>
        <end position="134"/>
    </location>
</feature>
<evidence type="ECO:0000259" key="15">
    <source>
        <dbReference type="PROSITE" id="PS50893"/>
    </source>
</evidence>
<evidence type="ECO:0000256" key="4">
    <source>
        <dbReference type="ARBA" id="ARBA00022475"/>
    </source>
</evidence>
<feature type="transmembrane region" description="Helical" evidence="14">
    <location>
        <begin position="431"/>
        <end position="450"/>
    </location>
</feature>
<evidence type="ECO:0000256" key="9">
    <source>
        <dbReference type="ARBA" id="ARBA00022967"/>
    </source>
</evidence>
<dbReference type="SUPFAM" id="SSF90123">
    <property type="entry name" value="ABC transporter transmembrane region"/>
    <property type="match status" value="2"/>
</dbReference>
<keyword evidence="10 14" id="KW-1133">Transmembrane helix</keyword>
<feature type="transmembrane region" description="Helical" evidence="14">
    <location>
        <begin position="510"/>
        <end position="536"/>
    </location>
</feature>
<dbReference type="InterPro" id="IPR005292">
    <property type="entry name" value="MRP"/>
</dbReference>
<feature type="transmembrane region" description="Helical" evidence="14">
    <location>
        <begin position="961"/>
        <end position="984"/>
    </location>
</feature>
<proteinExistence type="inferred from homology"/>
<evidence type="ECO:0000256" key="5">
    <source>
        <dbReference type="ARBA" id="ARBA00022692"/>
    </source>
</evidence>
<dbReference type="CDD" id="cd18603">
    <property type="entry name" value="ABC_6TM_MRP1_2_3_6_D2_like"/>
    <property type="match status" value="1"/>
</dbReference>
<dbReference type="GO" id="GO:0016887">
    <property type="term" value="F:ATP hydrolysis activity"/>
    <property type="evidence" value="ECO:0007669"/>
    <property type="project" value="InterPro"/>
</dbReference>
<evidence type="ECO:0000313" key="17">
    <source>
        <dbReference type="Ensembl" id="ENSCCRP00020049061.1"/>
    </source>
</evidence>
<reference evidence="17" key="1">
    <citation type="submission" date="2025-08" db="UniProtKB">
        <authorList>
            <consortium name="Ensembl"/>
        </authorList>
    </citation>
    <scope>IDENTIFICATION</scope>
</reference>
<dbReference type="PROSITE" id="PS00211">
    <property type="entry name" value="ABC_TRANSPORTER_1"/>
    <property type="match status" value="2"/>
</dbReference>
<dbReference type="InterPro" id="IPR011527">
    <property type="entry name" value="ABC1_TM_dom"/>
</dbReference>
<dbReference type="InterPro" id="IPR036640">
    <property type="entry name" value="ABC1_TM_sf"/>
</dbReference>
<feature type="domain" description="ABC transmembrane type-1" evidence="16">
    <location>
        <begin position="292"/>
        <end position="574"/>
    </location>
</feature>
<dbReference type="FunFam" id="3.40.50.300:FF:000074">
    <property type="entry name" value="Multidrug resistance-associated protein 5 isoform 1"/>
    <property type="match status" value="1"/>
</dbReference>
<feature type="domain" description="ABC transporter" evidence="15">
    <location>
        <begin position="1233"/>
        <end position="1467"/>
    </location>
</feature>
<evidence type="ECO:0000256" key="2">
    <source>
        <dbReference type="ARBA" id="ARBA00009726"/>
    </source>
</evidence>
<dbReference type="InterPro" id="IPR027417">
    <property type="entry name" value="P-loop_NTPase"/>
</dbReference>
<dbReference type="FunFam" id="3.40.50.300:FF:000293">
    <property type="entry name" value="ATP binding cassette subfamily C member 1"/>
    <property type="match status" value="1"/>
</dbReference>
<organism evidence="17 18">
    <name type="scientific">Cyprinus carpio</name>
    <name type="common">Common carp</name>
    <dbReference type="NCBI Taxonomy" id="7962"/>
    <lineage>
        <taxon>Eukaryota</taxon>
        <taxon>Metazoa</taxon>
        <taxon>Chordata</taxon>
        <taxon>Craniata</taxon>
        <taxon>Vertebrata</taxon>
        <taxon>Euteleostomi</taxon>
        <taxon>Actinopterygii</taxon>
        <taxon>Neopterygii</taxon>
        <taxon>Teleostei</taxon>
        <taxon>Ostariophysi</taxon>
        <taxon>Cypriniformes</taxon>
        <taxon>Cyprinidae</taxon>
        <taxon>Cyprininae</taxon>
        <taxon>Cyprinus</taxon>
    </lineage>
</organism>
<dbReference type="GO" id="GO:0005524">
    <property type="term" value="F:ATP binding"/>
    <property type="evidence" value="ECO:0007669"/>
    <property type="project" value="UniProtKB-KW"/>
</dbReference>
<evidence type="ECO:0000256" key="14">
    <source>
        <dbReference type="SAM" id="Phobius"/>
    </source>
</evidence>
<dbReference type="InterPro" id="IPR003593">
    <property type="entry name" value="AAA+_ATPase"/>
</dbReference>
<feature type="transmembrane region" description="Helical" evidence="14">
    <location>
        <begin position="403"/>
        <end position="425"/>
    </location>
</feature>
<dbReference type="NCBIfam" id="TIGR00957">
    <property type="entry name" value="MRP_assoc_pro"/>
    <property type="match status" value="1"/>
</dbReference>
<keyword evidence="9" id="KW-1278">Translocase</keyword>
<feature type="transmembrane region" description="Helical" evidence="14">
    <location>
        <begin position="908"/>
        <end position="929"/>
    </location>
</feature>
<evidence type="ECO:0000256" key="1">
    <source>
        <dbReference type="ARBA" id="ARBA00004651"/>
    </source>
</evidence>
<evidence type="ECO:0000256" key="10">
    <source>
        <dbReference type="ARBA" id="ARBA00022989"/>
    </source>
</evidence>
<evidence type="ECO:0000256" key="12">
    <source>
        <dbReference type="ARBA" id="ARBA00024220"/>
    </source>
</evidence>
<evidence type="ECO:0000256" key="13">
    <source>
        <dbReference type="ARBA" id="ARBA00047523"/>
    </source>
</evidence>
<dbReference type="FunFam" id="1.20.1560.10:FF:000032">
    <property type="entry name" value="ATP-binding cassette sub-family C member 6"/>
    <property type="match status" value="1"/>
</dbReference>
<dbReference type="CDD" id="cd03250">
    <property type="entry name" value="ABCC_MRP_domain1"/>
    <property type="match status" value="1"/>
</dbReference>
<dbReference type="GO" id="GO:0015431">
    <property type="term" value="F:ABC-type glutathione S-conjugate transporter activity"/>
    <property type="evidence" value="ECO:0007669"/>
    <property type="project" value="UniProtKB-EC"/>
</dbReference>
<dbReference type="Proteomes" id="UP000694701">
    <property type="component" value="Unplaced"/>
</dbReference>
<accession>A0A8C2F723</accession>
<dbReference type="EC" id="7.6.2.3" evidence="12"/>
<name>A0A8C2F723_CYPCA</name>
<dbReference type="SMART" id="SM00382">
    <property type="entry name" value="AAA"/>
    <property type="match status" value="2"/>
</dbReference>
<feature type="domain" description="ABC transmembrane type-1" evidence="16">
    <location>
        <begin position="923"/>
        <end position="1196"/>
    </location>
</feature>
<keyword evidence="8" id="KW-0067">ATP-binding</keyword>
<dbReference type="FunFam" id="1.20.1560.10:FF:000001">
    <property type="entry name" value="ATP-binding cassette subfamily C member 1"/>
    <property type="match status" value="1"/>
</dbReference>
<evidence type="ECO:0000256" key="3">
    <source>
        <dbReference type="ARBA" id="ARBA00022448"/>
    </source>
</evidence>
<feature type="domain" description="ABC transporter" evidence="15">
    <location>
        <begin position="591"/>
        <end position="827"/>
    </location>
</feature>
<dbReference type="PANTHER" id="PTHR24223:SF339">
    <property type="entry name" value="ATP-BINDING CASSETTE SUB-FAMILY C MEMBER 6"/>
    <property type="match status" value="1"/>
</dbReference>
<evidence type="ECO:0000256" key="6">
    <source>
        <dbReference type="ARBA" id="ARBA00022737"/>
    </source>
</evidence>
<dbReference type="InterPro" id="IPR003439">
    <property type="entry name" value="ABC_transporter-like_ATP-bd"/>
</dbReference>
<comment type="similarity">
    <text evidence="2">Belongs to the ABC transporter superfamily. ABCC family. Conjugate transporter (TC 3.A.1.208) subfamily.</text>
</comment>
<dbReference type="CDD" id="cd18595">
    <property type="entry name" value="ABC_6TM_MRP1_2_3_6_D1_like"/>
    <property type="match status" value="1"/>
</dbReference>
<evidence type="ECO:0000256" key="11">
    <source>
        <dbReference type="ARBA" id="ARBA00023136"/>
    </source>
</evidence>
<dbReference type="Gene3D" id="1.20.1560.10">
    <property type="entry name" value="ABC transporter type 1, transmembrane domain"/>
    <property type="match status" value="2"/>
</dbReference>
<keyword evidence="5 14" id="KW-0812">Transmembrane</keyword>
<dbReference type="CDD" id="cd03244">
    <property type="entry name" value="ABCC_MRP_domain2"/>
    <property type="match status" value="1"/>
</dbReference>
<keyword evidence="7" id="KW-0547">Nucleotide-binding</keyword>
<evidence type="ECO:0000256" key="8">
    <source>
        <dbReference type="ARBA" id="ARBA00022840"/>
    </source>
</evidence>
<dbReference type="InterPro" id="IPR017871">
    <property type="entry name" value="ABC_transporter-like_CS"/>
</dbReference>
<dbReference type="SUPFAM" id="SSF52540">
    <property type="entry name" value="P-loop containing nucleoside triphosphate hydrolases"/>
    <property type="match status" value="2"/>
</dbReference>
<dbReference type="Gene3D" id="3.40.50.300">
    <property type="entry name" value="P-loop containing nucleotide triphosphate hydrolases"/>
    <property type="match status" value="2"/>
</dbReference>
<comment type="subcellular location">
    <subcellularLocation>
        <location evidence="1">Cell membrane</location>
        <topology evidence="1">Multi-pass membrane protein</topology>
    </subcellularLocation>
</comment>
<feature type="transmembrane region" description="Helical" evidence="14">
    <location>
        <begin position="329"/>
        <end position="346"/>
    </location>
</feature>
<feature type="transmembrane region" description="Helical" evidence="14">
    <location>
        <begin position="1041"/>
        <end position="1069"/>
    </location>
</feature>
<keyword evidence="3" id="KW-0813">Transport</keyword>
<dbReference type="PROSITE" id="PS50929">
    <property type="entry name" value="ABC_TM1F"/>
    <property type="match status" value="2"/>
</dbReference>
<dbReference type="Pfam" id="PF00005">
    <property type="entry name" value="ABC_tran"/>
    <property type="match status" value="2"/>
</dbReference>
<dbReference type="Pfam" id="PF00664">
    <property type="entry name" value="ABC_membrane"/>
    <property type="match status" value="2"/>
</dbReference>
<keyword evidence="4" id="KW-1003">Cell membrane</keyword>